<feature type="transmembrane region" description="Helical" evidence="1">
    <location>
        <begin position="7"/>
        <end position="27"/>
    </location>
</feature>
<evidence type="ECO:0000313" key="2">
    <source>
        <dbReference type="EMBL" id="MBB3187650.1"/>
    </source>
</evidence>
<feature type="transmembrane region" description="Helical" evidence="1">
    <location>
        <begin position="92"/>
        <end position="115"/>
    </location>
</feature>
<accession>A0A7W5DRX7</accession>
<gene>
    <name evidence="2" type="ORF">FHX64_001813</name>
</gene>
<keyword evidence="3" id="KW-1185">Reference proteome</keyword>
<evidence type="ECO:0000313" key="3">
    <source>
        <dbReference type="Proteomes" id="UP000544222"/>
    </source>
</evidence>
<dbReference type="AlphaFoldDB" id="A0A7W5DRX7"/>
<dbReference type="Proteomes" id="UP000544222">
    <property type="component" value="Unassembled WGS sequence"/>
</dbReference>
<keyword evidence="1" id="KW-1133">Transmembrane helix</keyword>
<sequence>MAMKKVSLYYWTNITASVIVLALVIFYPHFPGLLAPSDAYFLVILGQLFLKKHGLAINSNTFTKTGDVALSFIVPCLMFGILAVALRTNIPYFKWIGISLFGICVILFWIIVFSFKKQKAE</sequence>
<name>A0A7W5DRX7_9PORP</name>
<organism evidence="2 3">
    <name type="scientific">Microbacter margulisiae</name>
    <dbReference type="NCBI Taxonomy" id="1350067"/>
    <lineage>
        <taxon>Bacteria</taxon>
        <taxon>Pseudomonadati</taxon>
        <taxon>Bacteroidota</taxon>
        <taxon>Bacteroidia</taxon>
        <taxon>Bacteroidales</taxon>
        <taxon>Porphyromonadaceae</taxon>
        <taxon>Microbacter</taxon>
    </lineage>
</organism>
<protein>
    <submittedName>
        <fullName evidence="2">Putative membrane protein</fullName>
    </submittedName>
</protein>
<evidence type="ECO:0000256" key="1">
    <source>
        <dbReference type="SAM" id="Phobius"/>
    </source>
</evidence>
<comment type="caution">
    <text evidence="2">The sequence shown here is derived from an EMBL/GenBank/DDBJ whole genome shotgun (WGS) entry which is preliminary data.</text>
</comment>
<keyword evidence="1" id="KW-0812">Transmembrane</keyword>
<reference evidence="2 3" key="1">
    <citation type="submission" date="2020-08" db="EMBL/GenBank/DDBJ databases">
        <title>Genomic Encyclopedia of Type Strains, Phase IV (KMG-IV): sequencing the most valuable type-strain genomes for metagenomic binning, comparative biology and taxonomic classification.</title>
        <authorList>
            <person name="Goeker M."/>
        </authorList>
    </citation>
    <scope>NUCLEOTIDE SEQUENCE [LARGE SCALE GENOMIC DNA]</scope>
    <source>
        <strain evidence="2 3">DSM 27471</strain>
    </source>
</reference>
<feature type="transmembrane region" description="Helical" evidence="1">
    <location>
        <begin position="62"/>
        <end position="86"/>
    </location>
</feature>
<keyword evidence="1" id="KW-0472">Membrane</keyword>
<proteinExistence type="predicted"/>
<dbReference type="EMBL" id="JACHYB010000001">
    <property type="protein sequence ID" value="MBB3187650.1"/>
    <property type="molecule type" value="Genomic_DNA"/>
</dbReference>